<dbReference type="PROSITE" id="PS50943">
    <property type="entry name" value="HTH_CROC1"/>
    <property type="match status" value="1"/>
</dbReference>
<dbReference type="InterPro" id="IPR001387">
    <property type="entry name" value="Cro/C1-type_HTH"/>
</dbReference>
<evidence type="ECO:0000313" key="2">
    <source>
        <dbReference type="EMBL" id="RCH44370.1"/>
    </source>
</evidence>
<reference evidence="2 3" key="1">
    <citation type="submission" date="2018-02" db="EMBL/GenBank/DDBJ databases">
        <title>Complete genome sequencing of Faecalibacterium prausnitzii strains isolated from the human gut.</title>
        <authorList>
            <person name="Fitzgerald B.C."/>
            <person name="Shkoporov A.N."/>
            <person name="Ross P.R."/>
            <person name="Hill C."/>
        </authorList>
    </citation>
    <scope>NUCLEOTIDE SEQUENCE [LARGE SCALE GENOMIC DNA]</scope>
    <source>
        <strain evidence="2 3">APC942/31-1</strain>
    </source>
</reference>
<evidence type="ECO:0000313" key="3">
    <source>
        <dbReference type="Proteomes" id="UP000253208"/>
    </source>
</evidence>
<name>A0A367G179_9FIRM</name>
<dbReference type="InterPro" id="IPR010982">
    <property type="entry name" value="Lambda_DNA-bd_dom_sf"/>
</dbReference>
<dbReference type="GO" id="GO:0003677">
    <property type="term" value="F:DNA binding"/>
    <property type="evidence" value="ECO:0007669"/>
    <property type="project" value="InterPro"/>
</dbReference>
<dbReference type="AlphaFoldDB" id="A0A367G179"/>
<dbReference type="SUPFAM" id="SSF47413">
    <property type="entry name" value="lambda repressor-like DNA-binding domains"/>
    <property type="match status" value="1"/>
</dbReference>
<dbReference type="RefSeq" id="WP_114002005.1">
    <property type="nucleotide sequence ID" value="NZ_PSQG01000008.1"/>
</dbReference>
<proteinExistence type="predicted"/>
<protein>
    <recommendedName>
        <fullName evidence="1">HTH cro/C1-type domain-containing protein</fullName>
    </recommendedName>
</protein>
<dbReference type="EMBL" id="PSQG01000008">
    <property type="protein sequence ID" value="RCH44370.1"/>
    <property type="molecule type" value="Genomic_DNA"/>
</dbReference>
<organism evidence="2 3">
    <name type="scientific">Blautia obeum</name>
    <dbReference type="NCBI Taxonomy" id="40520"/>
    <lineage>
        <taxon>Bacteria</taxon>
        <taxon>Bacillati</taxon>
        <taxon>Bacillota</taxon>
        <taxon>Clostridia</taxon>
        <taxon>Lachnospirales</taxon>
        <taxon>Lachnospiraceae</taxon>
        <taxon>Blautia</taxon>
    </lineage>
</organism>
<gene>
    <name evidence="2" type="ORF">C4886_06910</name>
</gene>
<dbReference type="Proteomes" id="UP000253208">
    <property type="component" value="Unassembled WGS sequence"/>
</dbReference>
<comment type="caution">
    <text evidence="2">The sequence shown here is derived from an EMBL/GenBank/DDBJ whole genome shotgun (WGS) entry which is preliminary data.</text>
</comment>
<sequence length="479" mass="55073">MSDFSNKCREYLKDTGENVYQLSASSGLDRTSLQRMITGKRLPGIDFVRQFCDSLRINPSQRRELMELYKIEKIGKEIYYNRKYIQELLGVISSQQVISREGFLRLLSFPFYRGTFSLDVEKKVLSLFEDILSSGSSETIRTNLPANCRLLVQIFSHLYPKYEKLPPVIQILPLHQNPSASPDYNMNLETFLCTLLPILSGFVGYQPYYYYTQTGREFSSYELFPFFLLTEKKLLLLSSDMMTCIFTENPEAIHAYQQEFRRALENSSQFFLQSDSPDRILNIFGSIMQTKISTNFALESHPCLALMSYGPGFIQSLFDNRDIDLSDPVYTQLAAVLKQPSFAFTEAAFSCNYFTLNGIRKFARTGLLDGPYSYHQTPLPKEERKKALKHLLDTDMGHEKCRILKPSVLPETGIHLEALSDYSVFLCFLSEKDTFLCIYLKETSIGQALNDYLCSLSEEESVYTKKEAQQILLGLLEQL</sequence>
<feature type="domain" description="HTH cro/C1-type" evidence="1">
    <location>
        <begin position="21"/>
        <end position="62"/>
    </location>
</feature>
<accession>A0A367G179</accession>
<evidence type="ECO:0000259" key="1">
    <source>
        <dbReference type="PROSITE" id="PS50943"/>
    </source>
</evidence>